<evidence type="ECO:0000256" key="8">
    <source>
        <dbReference type="ARBA" id="ARBA00046672"/>
    </source>
</evidence>
<dbReference type="EMBL" id="CAKASE010000062">
    <property type="protein sequence ID" value="CAG9569130.1"/>
    <property type="molecule type" value="Genomic_DNA"/>
</dbReference>
<comment type="similarity">
    <text evidence="2">Belongs to the Orn/Lys/Arg decarboxylase class-II family.</text>
</comment>
<dbReference type="PROSITE" id="PS00878">
    <property type="entry name" value="ODR_DC_2_1"/>
    <property type="match status" value="1"/>
</dbReference>
<evidence type="ECO:0000259" key="11">
    <source>
        <dbReference type="Pfam" id="PF02784"/>
    </source>
</evidence>
<evidence type="ECO:0000256" key="9">
    <source>
        <dbReference type="ARBA" id="ARBA00049127"/>
    </source>
</evidence>
<dbReference type="InterPro" id="IPR029066">
    <property type="entry name" value="PLP-binding_barrel"/>
</dbReference>
<feature type="domain" description="Orn/DAP/Arg decarboxylase 2 N-terminal" evidence="11">
    <location>
        <begin position="103"/>
        <end position="227"/>
    </location>
</feature>
<dbReference type="InterPro" id="IPR000183">
    <property type="entry name" value="Orn/DAP/Arg_de-COase"/>
</dbReference>
<comment type="caution">
    <text evidence="12">The sequence shown here is derived from an EMBL/GenBank/DDBJ whole genome shotgun (WGS) entry which is preliminary data.</text>
</comment>
<reference evidence="12" key="1">
    <citation type="submission" date="2021-09" db="EMBL/GenBank/DDBJ databases">
        <authorList>
            <person name="Martin H S."/>
        </authorList>
    </citation>
    <scope>NUCLEOTIDE SEQUENCE</scope>
</reference>
<gene>
    <name evidence="12" type="ORF">DCHRY22_LOCUS8684</name>
</gene>
<evidence type="ECO:0000256" key="1">
    <source>
        <dbReference type="ARBA" id="ARBA00001933"/>
    </source>
</evidence>
<evidence type="ECO:0000256" key="2">
    <source>
        <dbReference type="ARBA" id="ARBA00008872"/>
    </source>
</evidence>
<dbReference type="Proteomes" id="UP000789524">
    <property type="component" value="Unassembled WGS sequence"/>
</dbReference>
<dbReference type="PRINTS" id="PR01179">
    <property type="entry name" value="ODADCRBXLASE"/>
</dbReference>
<evidence type="ECO:0000256" key="3">
    <source>
        <dbReference type="ARBA" id="ARBA00022898"/>
    </source>
</evidence>
<dbReference type="InterPro" id="IPR022653">
    <property type="entry name" value="De-COase2_pyr-phos_BS"/>
</dbReference>
<sequence length="396" mass="44525">MVIEKRVSKALVLDNNTAEDVARAMIESGLQKNPFYIFDMDKAYQRIEYFKKMMPRIKIFYAVKSNDSDFMLKLAASLGLGFDCASPGEIHKVLKLKVSPLLLLRIRVHSDSVYDLGKKFGCDFETEATDLLEEAALLNLKVVGVAFHVGSGCSSPDSYVLGLQQVKKLFEHEAKAGRQMKIVDIGGGFLSDRTNSIDKVSKLVNDAIEELFPDPDIQVISEPGRYLCDNSFTLYCNINTVRTLQVGDSSINMLYLNDGVFGCLRYNEPWHTVQRFQAQLEGEELKPTVLWGPTCHPIDRILDNTVIMLPPCTINDWLVFPSRGAYSMTMASRFSTLPEPHIRSVISQELWNIIKDSKVFSPDDFLEQNIATPLPTTLPSIIVHSKILQTNYTLSV</sequence>
<evidence type="ECO:0000256" key="10">
    <source>
        <dbReference type="PIRSR" id="PIRSR600183-50"/>
    </source>
</evidence>
<protein>
    <recommendedName>
        <fullName evidence="7">ornithine decarboxylase</fullName>
        <ecNumber evidence="7">4.1.1.17</ecNumber>
    </recommendedName>
</protein>
<dbReference type="PRINTS" id="PR01182">
    <property type="entry name" value="ORNDCRBXLASE"/>
</dbReference>
<keyword evidence="5" id="KW-0456">Lyase</keyword>
<name>A0A8J2W6B7_9NEOP</name>
<dbReference type="PANTHER" id="PTHR11482:SF6">
    <property type="entry name" value="ORNITHINE DECARBOXYLASE 1-RELATED"/>
    <property type="match status" value="1"/>
</dbReference>
<comment type="subunit">
    <text evidence="8">Homodimer. Only the dimer is catalytically active, as the active sites are constructed of residues from both monomers.</text>
</comment>
<keyword evidence="4" id="KW-0620">Polyamine biosynthesis</keyword>
<keyword evidence="13" id="KW-1185">Reference proteome</keyword>
<evidence type="ECO:0000313" key="13">
    <source>
        <dbReference type="Proteomes" id="UP000789524"/>
    </source>
</evidence>
<dbReference type="GO" id="GO:0033387">
    <property type="term" value="P:putrescine biosynthetic process from arginine, via ornithine"/>
    <property type="evidence" value="ECO:0007669"/>
    <property type="project" value="TreeGrafter"/>
</dbReference>
<dbReference type="EC" id="4.1.1.17" evidence="7"/>
<evidence type="ECO:0000256" key="4">
    <source>
        <dbReference type="ARBA" id="ARBA00023115"/>
    </source>
</evidence>
<dbReference type="InterPro" id="IPR009006">
    <property type="entry name" value="Ala_racemase/Decarboxylase_C"/>
</dbReference>
<comment type="pathway">
    <text evidence="6">Amine and polyamine biosynthesis; putrescine biosynthesis via L-ornithine pathway; putrescine from L-ornithine: step 1/1.</text>
</comment>
<organism evidence="12 13">
    <name type="scientific">Danaus chrysippus</name>
    <name type="common">African queen</name>
    <dbReference type="NCBI Taxonomy" id="151541"/>
    <lineage>
        <taxon>Eukaryota</taxon>
        <taxon>Metazoa</taxon>
        <taxon>Ecdysozoa</taxon>
        <taxon>Arthropoda</taxon>
        <taxon>Hexapoda</taxon>
        <taxon>Insecta</taxon>
        <taxon>Pterygota</taxon>
        <taxon>Neoptera</taxon>
        <taxon>Endopterygota</taxon>
        <taxon>Lepidoptera</taxon>
        <taxon>Glossata</taxon>
        <taxon>Ditrysia</taxon>
        <taxon>Papilionoidea</taxon>
        <taxon>Nymphalidae</taxon>
        <taxon>Danainae</taxon>
        <taxon>Danaini</taxon>
        <taxon>Danaina</taxon>
        <taxon>Danaus</taxon>
        <taxon>Anosia</taxon>
    </lineage>
</organism>
<dbReference type="AlphaFoldDB" id="A0A8J2W6B7"/>
<feature type="domain" description="Orn/DAP/Arg decarboxylase 2 N-terminal" evidence="11">
    <location>
        <begin position="44"/>
        <end position="100"/>
    </location>
</feature>
<accession>A0A8J2W6B7</accession>
<evidence type="ECO:0000256" key="5">
    <source>
        <dbReference type="ARBA" id="ARBA00023239"/>
    </source>
</evidence>
<dbReference type="Gene3D" id="2.40.37.10">
    <property type="entry name" value="Lyase, Ornithine Decarboxylase, Chain A, domain 1"/>
    <property type="match status" value="1"/>
</dbReference>
<proteinExistence type="inferred from homology"/>
<dbReference type="PANTHER" id="PTHR11482">
    <property type="entry name" value="ARGININE/DIAMINOPIMELATE/ORNITHINE DECARBOXYLASE"/>
    <property type="match status" value="1"/>
</dbReference>
<comment type="cofactor">
    <cofactor evidence="1 10">
        <name>pyridoxal 5'-phosphate</name>
        <dbReference type="ChEBI" id="CHEBI:597326"/>
    </cofactor>
</comment>
<dbReference type="Pfam" id="PF02784">
    <property type="entry name" value="Orn_Arg_deC_N"/>
    <property type="match status" value="2"/>
</dbReference>
<dbReference type="GO" id="GO:0004586">
    <property type="term" value="F:ornithine decarboxylase activity"/>
    <property type="evidence" value="ECO:0007669"/>
    <property type="project" value="UniProtKB-EC"/>
</dbReference>
<evidence type="ECO:0000256" key="7">
    <source>
        <dbReference type="ARBA" id="ARBA00034138"/>
    </source>
</evidence>
<evidence type="ECO:0000313" key="12">
    <source>
        <dbReference type="EMBL" id="CAG9569130.1"/>
    </source>
</evidence>
<comment type="catalytic activity">
    <reaction evidence="9">
        <text>L-ornithine + H(+) = putrescine + CO2</text>
        <dbReference type="Rhea" id="RHEA:22964"/>
        <dbReference type="ChEBI" id="CHEBI:15378"/>
        <dbReference type="ChEBI" id="CHEBI:16526"/>
        <dbReference type="ChEBI" id="CHEBI:46911"/>
        <dbReference type="ChEBI" id="CHEBI:326268"/>
        <dbReference type="EC" id="4.1.1.17"/>
    </reaction>
</comment>
<dbReference type="InterPro" id="IPR002433">
    <property type="entry name" value="Orn_de-COase"/>
</dbReference>
<dbReference type="Gene3D" id="3.20.20.10">
    <property type="entry name" value="Alanine racemase"/>
    <property type="match status" value="2"/>
</dbReference>
<keyword evidence="3 10" id="KW-0663">Pyridoxal phosphate</keyword>
<feature type="modified residue" description="N6-(pyridoxal phosphate)lysine" evidence="10">
    <location>
        <position position="64"/>
    </location>
</feature>
<dbReference type="InterPro" id="IPR022644">
    <property type="entry name" value="De-COase2_N"/>
</dbReference>
<feature type="active site" description="Proton donor" evidence="10">
    <location>
        <position position="295"/>
    </location>
</feature>
<dbReference type="OrthoDB" id="5034579at2759"/>
<evidence type="ECO:0000256" key="6">
    <source>
        <dbReference type="ARBA" id="ARBA00034115"/>
    </source>
</evidence>
<dbReference type="GO" id="GO:0005737">
    <property type="term" value="C:cytoplasm"/>
    <property type="evidence" value="ECO:0007669"/>
    <property type="project" value="TreeGrafter"/>
</dbReference>
<dbReference type="SUPFAM" id="SSF50621">
    <property type="entry name" value="Alanine racemase C-terminal domain-like"/>
    <property type="match status" value="1"/>
</dbReference>
<dbReference type="SUPFAM" id="SSF51419">
    <property type="entry name" value="PLP-binding barrel"/>
    <property type="match status" value="1"/>
</dbReference>